<name>A0A0C2BTD6_9BILA</name>
<organism evidence="3 4">
    <name type="scientific">Ancylostoma duodenale</name>
    <dbReference type="NCBI Taxonomy" id="51022"/>
    <lineage>
        <taxon>Eukaryota</taxon>
        <taxon>Metazoa</taxon>
        <taxon>Ecdysozoa</taxon>
        <taxon>Nematoda</taxon>
        <taxon>Chromadorea</taxon>
        <taxon>Rhabditida</taxon>
        <taxon>Rhabditina</taxon>
        <taxon>Rhabditomorpha</taxon>
        <taxon>Strongyloidea</taxon>
        <taxon>Ancylostomatidae</taxon>
        <taxon>Ancylostomatinae</taxon>
        <taxon>Ancylostoma</taxon>
    </lineage>
</organism>
<feature type="transmembrane region" description="Helical" evidence="2">
    <location>
        <begin position="87"/>
        <end position="111"/>
    </location>
</feature>
<sequence>MEDKVVGVNQSWKSEGVLLALTSFYQLMCLLGELVNAAFALSGKEIKQNLCFALMSPYLLADTTPEETRILDVCSRQYFFRHMVMRLWIYVGIASIPAMAYAVLILSMAIAEMVSKGTNPKQTSQRHGQIREADNREEIRLNED</sequence>
<evidence type="ECO:0000313" key="4">
    <source>
        <dbReference type="Proteomes" id="UP000054047"/>
    </source>
</evidence>
<dbReference type="EMBL" id="KN768044">
    <property type="protein sequence ID" value="KIH47173.1"/>
    <property type="molecule type" value="Genomic_DNA"/>
</dbReference>
<protein>
    <submittedName>
        <fullName evidence="3">Uncharacterized protein</fullName>
    </submittedName>
</protein>
<keyword evidence="2" id="KW-0812">Transmembrane</keyword>
<feature type="compositionally biased region" description="Basic and acidic residues" evidence="1">
    <location>
        <begin position="129"/>
        <end position="144"/>
    </location>
</feature>
<dbReference type="AlphaFoldDB" id="A0A0C2BTD6"/>
<reference evidence="3 4" key="1">
    <citation type="submission" date="2013-12" db="EMBL/GenBank/DDBJ databases">
        <title>Draft genome of the parsitic nematode Ancylostoma duodenale.</title>
        <authorList>
            <person name="Mitreva M."/>
        </authorList>
    </citation>
    <scope>NUCLEOTIDE SEQUENCE [LARGE SCALE GENOMIC DNA]</scope>
    <source>
        <strain evidence="3 4">Zhejiang</strain>
    </source>
</reference>
<keyword evidence="2" id="KW-0472">Membrane</keyword>
<keyword evidence="4" id="KW-1185">Reference proteome</keyword>
<accession>A0A0C2BTD6</accession>
<proteinExistence type="predicted"/>
<dbReference type="Proteomes" id="UP000054047">
    <property type="component" value="Unassembled WGS sequence"/>
</dbReference>
<dbReference type="Pfam" id="PF10320">
    <property type="entry name" value="7TM_GPCR_Srsx"/>
    <property type="match status" value="1"/>
</dbReference>
<keyword evidence="2" id="KW-1133">Transmembrane helix</keyword>
<feature type="region of interest" description="Disordered" evidence="1">
    <location>
        <begin position="118"/>
        <end position="144"/>
    </location>
</feature>
<dbReference type="OrthoDB" id="5836449at2759"/>
<gene>
    <name evidence="3" type="ORF">ANCDUO_22771</name>
</gene>
<feature type="transmembrane region" description="Helical" evidence="2">
    <location>
        <begin position="17"/>
        <end position="39"/>
    </location>
</feature>
<evidence type="ECO:0000256" key="1">
    <source>
        <dbReference type="SAM" id="MobiDB-lite"/>
    </source>
</evidence>
<dbReference type="InterPro" id="IPR019424">
    <property type="entry name" value="7TM_GPCR_Srsx"/>
</dbReference>
<feature type="compositionally biased region" description="Polar residues" evidence="1">
    <location>
        <begin position="118"/>
        <end position="127"/>
    </location>
</feature>
<evidence type="ECO:0000313" key="3">
    <source>
        <dbReference type="EMBL" id="KIH47173.1"/>
    </source>
</evidence>
<evidence type="ECO:0000256" key="2">
    <source>
        <dbReference type="SAM" id="Phobius"/>
    </source>
</evidence>